<keyword evidence="13 18" id="KW-0547">Nucleotide-binding</keyword>
<evidence type="ECO:0000256" key="10">
    <source>
        <dbReference type="ARBA" id="ARBA00022676"/>
    </source>
</evidence>
<dbReference type="InterPro" id="IPR020621">
    <property type="entry name" value="ATP-PRT_HisG_long"/>
</dbReference>
<evidence type="ECO:0000313" key="21">
    <source>
        <dbReference type="EMBL" id="ACC98269.1"/>
    </source>
</evidence>
<evidence type="ECO:0000256" key="13">
    <source>
        <dbReference type="ARBA" id="ARBA00022741"/>
    </source>
</evidence>
<dbReference type="EMBL" id="CP001055">
    <property type="protein sequence ID" value="ACC98269.1"/>
    <property type="molecule type" value="Genomic_DNA"/>
</dbReference>
<evidence type="ECO:0000256" key="1">
    <source>
        <dbReference type="ARBA" id="ARBA00000915"/>
    </source>
</evidence>
<comment type="similarity">
    <text evidence="5 18">Belongs to the ATP phosphoribosyltransferase family. Long subfamily.</text>
</comment>
<dbReference type="NCBIfam" id="TIGR03455">
    <property type="entry name" value="HisG_C-term"/>
    <property type="match status" value="1"/>
</dbReference>
<keyword evidence="22" id="KW-1185">Reference proteome</keyword>
<dbReference type="InterPro" id="IPR001348">
    <property type="entry name" value="ATP_PRibTrfase_HisG"/>
</dbReference>
<dbReference type="RefSeq" id="WP_012414884.1">
    <property type="nucleotide sequence ID" value="NC_010644.1"/>
</dbReference>
<evidence type="ECO:0000256" key="15">
    <source>
        <dbReference type="ARBA" id="ARBA00022842"/>
    </source>
</evidence>
<keyword evidence="8 18" id="KW-0963">Cytoplasm</keyword>
<evidence type="ECO:0000256" key="18">
    <source>
        <dbReference type="HAMAP-Rule" id="MF_00079"/>
    </source>
</evidence>
<dbReference type="FunFam" id="3.30.70.120:FF:000002">
    <property type="entry name" value="ATP phosphoribosyltransferase"/>
    <property type="match status" value="1"/>
</dbReference>
<dbReference type="InterPro" id="IPR015867">
    <property type="entry name" value="N-reg_PII/ATP_PRibTrfase_C"/>
</dbReference>
<dbReference type="SUPFAM" id="SSF53850">
    <property type="entry name" value="Periplasmic binding protein-like II"/>
    <property type="match status" value="1"/>
</dbReference>
<evidence type="ECO:0000313" key="22">
    <source>
        <dbReference type="Proteomes" id="UP000001029"/>
    </source>
</evidence>
<keyword evidence="14 18" id="KW-0067">ATP-binding</keyword>
<dbReference type="InterPro" id="IPR013115">
    <property type="entry name" value="HisG_C"/>
</dbReference>
<dbReference type="Pfam" id="PF08029">
    <property type="entry name" value="HisG_C"/>
    <property type="match status" value="1"/>
</dbReference>
<feature type="domain" description="ATP phosphoribosyltransferase catalytic" evidence="19">
    <location>
        <begin position="55"/>
        <end position="216"/>
    </location>
</feature>
<evidence type="ECO:0000256" key="2">
    <source>
        <dbReference type="ARBA" id="ARBA00001946"/>
    </source>
</evidence>
<organism evidence="21 22">
    <name type="scientific">Elusimicrobium minutum (strain Pei191)</name>
    <dbReference type="NCBI Taxonomy" id="445932"/>
    <lineage>
        <taxon>Bacteria</taxon>
        <taxon>Pseudomonadati</taxon>
        <taxon>Elusimicrobiota</taxon>
        <taxon>Elusimicrobia</taxon>
        <taxon>Elusimicrobiales</taxon>
        <taxon>Elusimicrobiaceae</taxon>
        <taxon>Elusimicrobium</taxon>
    </lineage>
</organism>
<keyword evidence="9 18" id="KW-0028">Amino-acid biosynthesis</keyword>
<comment type="activity regulation">
    <text evidence="18">Feedback inhibited by histidine.</text>
</comment>
<dbReference type="CDD" id="cd13592">
    <property type="entry name" value="PBP2_HisGL2"/>
    <property type="match status" value="1"/>
</dbReference>
<keyword evidence="15 18" id="KW-0460">Magnesium</keyword>
<dbReference type="GO" id="GO:0003879">
    <property type="term" value="F:ATP phosphoribosyltransferase activity"/>
    <property type="evidence" value="ECO:0007669"/>
    <property type="project" value="UniProtKB-UniRule"/>
</dbReference>
<name>B2KCM3_ELUMP</name>
<dbReference type="UniPathway" id="UPA00031">
    <property type="reaction ID" value="UER00006"/>
</dbReference>
<dbReference type="GO" id="GO:0000287">
    <property type="term" value="F:magnesium ion binding"/>
    <property type="evidence" value="ECO:0007669"/>
    <property type="project" value="UniProtKB-UniRule"/>
</dbReference>
<dbReference type="GO" id="GO:0005524">
    <property type="term" value="F:ATP binding"/>
    <property type="evidence" value="ECO:0007669"/>
    <property type="project" value="UniProtKB-KW"/>
</dbReference>
<dbReference type="PANTHER" id="PTHR21403:SF8">
    <property type="entry name" value="ATP PHOSPHORIBOSYLTRANSFERASE"/>
    <property type="match status" value="1"/>
</dbReference>
<evidence type="ECO:0000256" key="4">
    <source>
        <dbReference type="ARBA" id="ARBA00004667"/>
    </source>
</evidence>
<evidence type="ECO:0000256" key="14">
    <source>
        <dbReference type="ARBA" id="ARBA00022840"/>
    </source>
</evidence>
<dbReference type="InterPro" id="IPR013820">
    <property type="entry name" value="ATP_PRibTrfase_cat"/>
</dbReference>
<comment type="pathway">
    <text evidence="4 18">Amino-acid biosynthesis; L-histidine biosynthesis; L-histidine from 5-phospho-alpha-D-ribose 1-diphosphate: step 1/9.</text>
</comment>
<evidence type="ECO:0000256" key="8">
    <source>
        <dbReference type="ARBA" id="ARBA00022490"/>
    </source>
</evidence>
<keyword evidence="16 18" id="KW-0368">Histidine biosynthesis</keyword>
<proteinExistence type="inferred from homology"/>
<comment type="catalytic activity">
    <reaction evidence="1 18">
        <text>1-(5-phospho-beta-D-ribosyl)-ATP + diphosphate = 5-phospho-alpha-D-ribose 1-diphosphate + ATP</text>
        <dbReference type="Rhea" id="RHEA:18473"/>
        <dbReference type="ChEBI" id="CHEBI:30616"/>
        <dbReference type="ChEBI" id="CHEBI:33019"/>
        <dbReference type="ChEBI" id="CHEBI:58017"/>
        <dbReference type="ChEBI" id="CHEBI:73183"/>
        <dbReference type="EC" id="2.4.2.17"/>
    </reaction>
</comment>
<keyword evidence="11 18" id="KW-0808">Transferase</keyword>
<dbReference type="Gene3D" id="3.30.70.120">
    <property type="match status" value="1"/>
</dbReference>
<dbReference type="InterPro" id="IPR018198">
    <property type="entry name" value="ATP_PRibTrfase_CS"/>
</dbReference>
<evidence type="ECO:0000256" key="17">
    <source>
        <dbReference type="ARBA" id="ARBA00024861"/>
    </source>
</evidence>
<dbReference type="NCBIfam" id="TIGR00070">
    <property type="entry name" value="hisG"/>
    <property type="match status" value="1"/>
</dbReference>
<dbReference type="OrthoDB" id="9801867at2"/>
<dbReference type="GO" id="GO:0005737">
    <property type="term" value="C:cytoplasm"/>
    <property type="evidence" value="ECO:0007669"/>
    <property type="project" value="UniProtKB-SubCell"/>
</dbReference>
<evidence type="ECO:0000259" key="20">
    <source>
        <dbReference type="Pfam" id="PF08029"/>
    </source>
</evidence>
<dbReference type="HAMAP" id="MF_00079">
    <property type="entry name" value="HisG_Long"/>
    <property type="match status" value="1"/>
</dbReference>
<dbReference type="GO" id="GO:0000105">
    <property type="term" value="P:L-histidine biosynthetic process"/>
    <property type="evidence" value="ECO:0007669"/>
    <property type="project" value="UniProtKB-UniRule"/>
</dbReference>
<evidence type="ECO:0000256" key="12">
    <source>
        <dbReference type="ARBA" id="ARBA00022723"/>
    </source>
</evidence>
<dbReference type="PROSITE" id="PS01316">
    <property type="entry name" value="ATP_P_PHORIBOSYLTR"/>
    <property type="match status" value="1"/>
</dbReference>
<evidence type="ECO:0000256" key="6">
    <source>
        <dbReference type="ARBA" id="ARBA00011946"/>
    </source>
</evidence>
<evidence type="ECO:0000256" key="9">
    <source>
        <dbReference type="ARBA" id="ARBA00022605"/>
    </source>
</evidence>
<comment type="subcellular location">
    <subcellularLocation>
        <location evidence="3 18">Cytoplasm</location>
    </subcellularLocation>
</comment>
<evidence type="ECO:0000256" key="16">
    <source>
        <dbReference type="ARBA" id="ARBA00023102"/>
    </source>
</evidence>
<dbReference type="SUPFAM" id="SSF54913">
    <property type="entry name" value="GlnB-like"/>
    <property type="match status" value="1"/>
</dbReference>
<dbReference type="InterPro" id="IPR011322">
    <property type="entry name" value="N-reg_PII-like_a/b"/>
</dbReference>
<feature type="domain" description="Histidine biosynthesis HisG C-terminal" evidence="20">
    <location>
        <begin position="220"/>
        <end position="292"/>
    </location>
</feature>
<dbReference type="Proteomes" id="UP000001029">
    <property type="component" value="Chromosome"/>
</dbReference>
<accession>B2KCM3</accession>
<evidence type="ECO:0000256" key="5">
    <source>
        <dbReference type="ARBA" id="ARBA00007955"/>
    </source>
</evidence>
<dbReference type="Pfam" id="PF01634">
    <property type="entry name" value="HisG"/>
    <property type="match status" value="1"/>
</dbReference>
<reference evidence="21 22" key="1">
    <citation type="journal article" date="2009" name="Appl. Environ. Microbiol.">
        <title>Genomic analysis of 'Elusimicrobium minutum,' the first cultivated representative of the phylum 'Elusimicrobia' (formerly termite group 1).</title>
        <authorList>
            <person name="Herlemann D.P.R."/>
            <person name="Geissinger O."/>
            <person name="Ikeda-Ohtsubo W."/>
            <person name="Kunin V."/>
            <person name="Sun H."/>
            <person name="Lapidus A."/>
            <person name="Hugenholtz P."/>
            <person name="Brune A."/>
        </authorList>
    </citation>
    <scope>NUCLEOTIDE SEQUENCE [LARGE SCALE GENOMIC DNA]</scope>
    <source>
        <strain evidence="21 22">Pei191</strain>
    </source>
</reference>
<comment type="cofactor">
    <cofactor evidence="2 18">
        <name>Mg(2+)</name>
        <dbReference type="ChEBI" id="CHEBI:18420"/>
    </cofactor>
</comment>
<dbReference type="AlphaFoldDB" id="B2KCM3"/>
<dbReference type="STRING" id="445932.Emin_0714"/>
<dbReference type="EC" id="2.4.2.17" evidence="6 18"/>
<evidence type="ECO:0000256" key="11">
    <source>
        <dbReference type="ARBA" id="ARBA00022679"/>
    </source>
</evidence>
<dbReference type="Gene3D" id="3.40.190.10">
    <property type="entry name" value="Periplasmic binding protein-like II"/>
    <property type="match status" value="2"/>
</dbReference>
<keyword evidence="10 18" id="KW-0328">Glycosyltransferase</keyword>
<gene>
    <name evidence="18" type="primary">hisG</name>
    <name evidence="21" type="ordered locus">Emin_0714</name>
</gene>
<comment type="function">
    <text evidence="17 18">Catalyzes the condensation of ATP and 5-phosphoribose 1-diphosphate to form N'-(5'-phosphoribosyl)-ATP (PR-ATP). Has a crucial role in the pathway because the rate of histidine biosynthesis seems to be controlled primarily by regulation of HisG enzymatic activity.</text>
</comment>
<evidence type="ECO:0000259" key="19">
    <source>
        <dbReference type="Pfam" id="PF01634"/>
    </source>
</evidence>
<sequence length="295" mass="31997">MKNKETRLNIALQKSGRLSEKSFELLSKCGLELAQGKRSLICRSQELPVDVLLLRDDDVPTFVSEGVCDIGIVGQNVLLEETLGTKEGENLETVMELGFSGCRLSIALPKEKEYNSLEDIKGCKLATTYPKILQNFLDKNKINAMAVKMEGSVEIAPSLGLADGICDIVSSGATLEAHGLVEVEKIFQSQAVLVGRKNMSVEKRAILVTILERIKGVRAAAKSKYVMLNAPKSKLKDICALLPGSESPTIIPLADENKVAVHAVCLEPVFWSTMESLKSAGATSVLILPIEKMLV</sequence>
<evidence type="ECO:0000256" key="3">
    <source>
        <dbReference type="ARBA" id="ARBA00004496"/>
    </source>
</evidence>
<keyword evidence="12 18" id="KW-0479">Metal-binding</keyword>
<dbReference type="HOGENOM" id="CLU_038115_1_0_0"/>
<protein>
    <recommendedName>
        <fullName evidence="7 18">ATP phosphoribosyltransferase</fullName>
        <shortName evidence="18">ATP-PRT</shortName>
        <shortName evidence="18">ATP-PRTase</shortName>
        <ecNumber evidence="6 18">2.4.2.17</ecNumber>
    </recommendedName>
</protein>
<evidence type="ECO:0000256" key="7">
    <source>
        <dbReference type="ARBA" id="ARBA00020998"/>
    </source>
</evidence>
<dbReference type="FunFam" id="3.40.190.10:FF:000008">
    <property type="entry name" value="ATP phosphoribosyltransferase"/>
    <property type="match status" value="1"/>
</dbReference>
<dbReference type="PANTHER" id="PTHR21403">
    <property type="entry name" value="ATP PHOSPHORIBOSYLTRANSFERASE ATP-PRTASE"/>
    <property type="match status" value="1"/>
</dbReference>
<dbReference type="KEGG" id="emi:Emin_0714"/>